<dbReference type="Pfam" id="PF13340">
    <property type="entry name" value="DUF4096"/>
    <property type="match status" value="1"/>
</dbReference>
<dbReference type="AlphaFoldDB" id="I4EGK7"/>
<evidence type="ECO:0000259" key="1">
    <source>
        <dbReference type="Pfam" id="PF13340"/>
    </source>
</evidence>
<keyword evidence="3" id="KW-1185">Reference proteome</keyword>
<dbReference type="EMBL" id="CAGS01000196">
    <property type="protein sequence ID" value="CCF83819.1"/>
    <property type="molecule type" value="Genomic_DNA"/>
</dbReference>
<dbReference type="PANTHER" id="PTHR30007">
    <property type="entry name" value="PHP DOMAIN PROTEIN"/>
    <property type="match status" value="1"/>
</dbReference>
<reference evidence="2 3" key="1">
    <citation type="journal article" date="2012" name="ISME J.">
        <title>Nitrification expanded: discovery, physiology and genomics of a nitrite-oxidizing bacterium from the phylum Chloroflexi.</title>
        <authorList>
            <person name="Sorokin D.Y."/>
            <person name="Lucker S."/>
            <person name="Vejmelkova D."/>
            <person name="Kostrikina N.A."/>
            <person name="Kleerebezem R."/>
            <person name="Rijpstra W.I."/>
            <person name="Damste J.S."/>
            <person name="Le Paslier D."/>
            <person name="Muyzer G."/>
            <person name="Wagner M."/>
            <person name="van Loosdrecht M.C."/>
            <person name="Daims H."/>
        </authorList>
    </citation>
    <scope>NUCLEOTIDE SEQUENCE [LARGE SCALE GENOMIC DNA]</scope>
    <source>
        <strain evidence="3">none</strain>
    </source>
</reference>
<sequence>MEPVLAEYDLPATKGPDRVDQRAVMDAVIFRLRTGCQRNRLPKEYPDDGTVHRHFQRWVERGVFKALWAVVQEACEDLGGCDWEWQAADGALRKALLGGRAWAPSPLIEASRA</sequence>
<gene>
    <name evidence="2" type="ORF">NITHO_2750005</name>
</gene>
<protein>
    <submittedName>
        <fullName evidence="2">Transposase</fullName>
    </submittedName>
</protein>
<name>I4EGK7_9BACT</name>
<dbReference type="PANTHER" id="PTHR30007:SF0">
    <property type="entry name" value="TRANSPOSASE"/>
    <property type="match status" value="1"/>
</dbReference>
<comment type="caution">
    <text evidence="2">The sequence shown here is derived from an EMBL/GenBank/DDBJ whole genome shotgun (WGS) entry which is preliminary data.</text>
</comment>
<evidence type="ECO:0000313" key="3">
    <source>
        <dbReference type="Proteomes" id="UP000004221"/>
    </source>
</evidence>
<dbReference type="InterPro" id="IPR025161">
    <property type="entry name" value="IS402-like_dom"/>
</dbReference>
<evidence type="ECO:0000313" key="2">
    <source>
        <dbReference type="EMBL" id="CCF83819.1"/>
    </source>
</evidence>
<organism evidence="2 3">
    <name type="scientific">Nitrolancea hollandica Lb</name>
    <dbReference type="NCBI Taxonomy" id="1129897"/>
    <lineage>
        <taxon>Bacteria</taxon>
        <taxon>Pseudomonadati</taxon>
        <taxon>Thermomicrobiota</taxon>
        <taxon>Thermomicrobia</taxon>
        <taxon>Sphaerobacterales</taxon>
        <taxon>Sphaerobacterineae</taxon>
        <taxon>Sphaerobacteraceae</taxon>
        <taxon>Nitrolancea</taxon>
    </lineage>
</organism>
<proteinExistence type="predicted"/>
<feature type="domain" description="Insertion element IS402-like" evidence="1">
    <location>
        <begin position="2"/>
        <end position="68"/>
    </location>
</feature>
<accession>I4EGK7</accession>
<dbReference type="Proteomes" id="UP000004221">
    <property type="component" value="Unassembled WGS sequence"/>
</dbReference>